<comment type="caution">
    <text evidence="1">The sequence shown here is derived from an EMBL/GenBank/DDBJ whole genome shotgun (WGS) entry which is preliminary data.</text>
</comment>
<gene>
    <name evidence="1" type="ORF">GALL_169600</name>
</gene>
<dbReference type="EMBL" id="MLJW01000089">
    <property type="protein sequence ID" value="OIR00996.1"/>
    <property type="molecule type" value="Genomic_DNA"/>
</dbReference>
<protein>
    <submittedName>
        <fullName evidence="1">Uncharacterized protein</fullName>
    </submittedName>
</protein>
<proteinExistence type="predicted"/>
<evidence type="ECO:0000313" key="1">
    <source>
        <dbReference type="EMBL" id="OIR00996.1"/>
    </source>
</evidence>
<dbReference type="AlphaFoldDB" id="A0A1J5SH02"/>
<sequence length="41" mass="5030">MLLNMKTIRYLLQHLELSHPRLRLLNLRLISLKFKRTKVKT</sequence>
<name>A0A1J5SH02_9ZZZZ</name>
<reference evidence="1" key="1">
    <citation type="submission" date="2016-10" db="EMBL/GenBank/DDBJ databases">
        <title>Sequence of Gallionella enrichment culture.</title>
        <authorList>
            <person name="Poehlein A."/>
            <person name="Muehling M."/>
            <person name="Daniel R."/>
        </authorList>
    </citation>
    <scope>NUCLEOTIDE SEQUENCE</scope>
</reference>
<accession>A0A1J5SH02</accession>
<organism evidence="1">
    <name type="scientific">mine drainage metagenome</name>
    <dbReference type="NCBI Taxonomy" id="410659"/>
    <lineage>
        <taxon>unclassified sequences</taxon>
        <taxon>metagenomes</taxon>
        <taxon>ecological metagenomes</taxon>
    </lineage>
</organism>